<dbReference type="GO" id="GO:0016020">
    <property type="term" value="C:membrane"/>
    <property type="evidence" value="ECO:0007669"/>
    <property type="project" value="TreeGrafter"/>
</dbReference>
<dbReference type="AlphaFoldDB" id="A0A2K9LKJ3"/>
<feature type="domain" description="AB hydrolase-1" evidence="6">
    <location>
        <begin position="22"/>
        <end position="249"/>
    </location>
</feature>
<proteinExistence type="inferred from homology"/>
<evidence type="ECO:0000313" key="7">
    <source>
        <dbReference type="EMBL" id="AUM12025.1"/>
    </source>
</evidence>
<organism evidence="7 8">
    <name type="scientific">Ketobacter alkanivorans</name>
    <dbReference type="NCBI Taxonomy" id="1917421"/>
    <lineage>
        <taxon>Bacteria</taxon>
        <taxon>Pseudomonadati</taxon>
        <taxon>Pseudomonadota</taxon>
        <taxon>Gammaproteobacteria</taxon>
        <taxon>Pseudomonadales</taxon>
        <taxon>Ketobacteraceae</taxon>
        <taxon>Ketobacter</taxon>
    </lineage>
</organism>
<evidence type="ECO:0000256" key="3">
    <source>
        <dbReference type="ARBA" id="ARBA00022756"/>
    </source>
</evidence>
<dbReference type="OrthoDB" id="9780744at2"/>
<keyword evidence="2 5" id="KW-0963">Cytoplasm</keyword>
<protein>
    <recommendedName>
        <fullName evidence="5">Pimeloyl-[acyl-carrier protein] methyl ester esterase</fullName>
        <ecNumber evidence="5">3.1.1.85</ecNumber>
    </recommendedName>
    <alternativeName>
        <fullName evidence="5">Biotin synthesis protein BioH</fullName>
    </alternativeName>
    <alternativeName>
        <fullName evidence="5">Carboxylesterase BioH</fullName>
    </alternativeName>
</protein>
<feature type="active site" evidence="5">
    <location>
        <position position="243"/>
    </location>
</feature>
<feature type="active site" evidence="5">
    <location>
        <position position="215"/>
    </location>
</feature>
<dbReference type="InterPro" id="IPR029058">
    <property type="entry name" value="AB_hydrolase_fold"/>
</dbReference>
<reference evidence="8" key="1">
    <citation type="submission" date="2017-08" db="EMBL/GenBank/DDBJ databases">
        <title>Direct submision.</title>
        <authorList>
            <person name="Kim S.-J."/>
            <person name="Rhee S.-K."/>
        </authorList>
    </citation>
    <scope>NUCLEOTIDE SEQUENCE [LARGE SCALE GENOMIC DNA]</scope>
    <source>
        <strain evidence="8">GI5</strain>
    </source>
</reference>
<dbReference type="PRINTS" id="PR00111">
    <property type="entry name" value="ABHYDROLASE"/>
</dbReference>
<dbReference type="GO" id="GO:0009102">
    <property type="term" value="P:biotin biosynthetic process"/>
    <property type="evidence" value="ECO:0007669"/>
    <property type="project" value="UniProtKB-UniRule"/>
</dbReference>
<feature type="binding site" evidence="5">
    <location>
        <position position="28"/>
    </location>
    <ligand>
        <name>substrate</name>
    </ligand>
</feature>
<dbReference type="Gene3D" id="3.40.50.1820">
    <property type="entry name" value="alpha/beta hydrolase"/>
    <property type="match status" value="1"/>
</dbReference>
<keyword evidence="8" id="KW-1185">Reference proteome</keyword>
<dbReference type="Proteomes" id="UP000235116">
    <property type="component" value="Chromosome"/>
</dbReference>
<comment type="pathway">
    <text evidence="5">Cofactor biosynthesis; biotin biosynthesis.</text>
</comment>
<comment type="catalytic activity">
    <reaction evidence="5">
        <text>6-carboxyhexanoyl-[ACP] methyl ester + H2O = 6-carboxyhexanoyl-[ACP] + methanol + H(+)</text>
        <dbReference type="Rhea" id="RHEA:42700"/>
        <dbReference type="Rhea" id="RHEA-COMP:9955"/>
        <dbReference type="Rhea" id="RHEA-COMP:10186"/>
        <dbReference type="ChEBI" id="CHEBI:15377"/>
        <dbReference type="ChEBI" id="CHEBI:15378"/>
        <dbReference type="ChEBI" id="CHEBI:17790"/>
        <dbReference type="ChEBI" id="CHEBI:78846"/>
        <dbReference type="ChEBI" id="CHEBI:82735"/>
        <dbReference type="EC" id="3.1.1.85"/>
    </reaction>
</comment>
<dbReference type="PANTHER" id="PTHR43798">
    <property type="entry name" value="MONOACYLGLYCEROL LIPASE"/>
    <property type="match status" value="1"/>
</dbReference>
<feature type="binding site" evidence="5">
    <location>
        <begin position="151"/>
        <end position="155"/>
    </location>
    <ligand>
        <name>substrate</name>
    </ligand>
</feature>
<feature type="binding site" evidence="5">
    <location>
        <position position="243"/>
    </location>
    <ligand>
        <name>substrate</name>
    </ligand>
</feature>
<keyword evidence="1 5" id="KW-0719">Serine esterase</keyword>
<dbReference type="EMBL" id="CP022684">
    <property type="protein sequence ID" value="AUM12025.1"/>
    <property type="molecule type" value="Genomic_DNA"/>
</dbReference>
<comment type="subcellular location">
    <subcellularLocation>
        <location evidence="5">Cytoplasm</location>
    </subcellularLocation>
</comment>
<evidence type="ECO:0000313" key="8">
    <source>
        <dbReference type="Proteomes" id="UP000235116"/>
    </source>
</evidence>
<evidence type="ECO:0000256" key="5">
    <source>
        <dbReference type="HAMAP-Rule" id="MF_01260"/>
    </source>
</evidence>
<feature type="binding site" evidence="5">
    <location>
        <begin position="89"/>
        <end position="90"/>
    </location>
    <ligand>
        <name>substrate</name>
    </ligand>
</feature>
<dbReference type="SUPFAM" id="SSF53474">
    <property type="entry name" value="alpha/beta-Hydrolases"/>
    <property type="match status" value="1"/>
</dbReference>
<name>A0A2K9LKJ3_9GAMM</name>
<dbReference type="EC" id="3.1.1.85" evidence="5"/>
<comment type="function">
    <text evidence="5">The physiological role of BioH is to remove the methyl group introduced by BioC when the pimeloyl moiety is complete. It allows to synthesize pimeloyl-ACP via the fatty acid synthetic pathway through the hydrolysis of the ester bonds of pimeloyl-ACP esters.</text>
</comment>
<feature type="active site" description="Nucleophile" evidence="5">
    <location>
        <position position="89"/>
    </location>
</feature>
<accession>A0A2K9LKJ3</accession>
<dbReference type="PANTHER" id="PTHR43798:SF31">
    <property type="entry name" value="AB HYDROLASE SUPERFAMILY PROTEIN YCLE"/>
    <property type="match status" value="1"/>
</dbReference>
<dbReference type="RefSeq" id="WP_101893362.1">
    <property type="nucleotide sequence ID" value="NZ_CP022684.1"/>
</dbReference>
<evidence type="ECO:0000256" key="2">
    <source>
        <dbReference type="ARBA" id="ARBA00022490"/>
    </source>
</evidence>
<keyword evidence="4 5" id="KW-0378">Hydrolase</keyword>
<dbReference type="InterPro" id="IPR010076">
    <property type="entry name" value="BioH"/>
</dbReference>
<sequence length="267" mass="29630">MALTLYHDRYRCTGNVEHPPELVVLHGWGMHSLVWDDVMPVLLERFQVTVIDLPGLGRSPIPGGEYTLDYLVDHVLAVAPPQALWMGWSLGGMVAMRAAARFPQRVLALITVASTPKFIADEHWPVAMKAEVLDAFFTLLQEDAEGTLIRFLSLQCKGSDTIKRDIRALKDLVYFHGIPSRNALVGGLRILQQVDLRDDLPSIQCPTLHVFGERDHLVPVGVSEAVARLQPQAQTAIIKGVAHIPFLSAPDLFMAACHDFFQERGLT</sequence>
<evidence type="ECO:0000259" key="6">
    <source>
        <dbReference type="Pfam" id="PF00561"/>
    </source>
</evidence>
<dbReference type="Pfam" id="PF00561">
    <property type="entry name" value="Abhydrolase_1"/>
    <property type="match status" value="1"/>
</dbReference>
<dbReference type="GO" id="GO:0005737">
    <property type="term" value="C:cytoplasm"/>
    <property type="evidence" value="ECO:0007669"/>
    <property type="project" value="UniProtKB-SubCell"/>
</dbReference>
<dbReference type="HAMAP" id="MF_01260">
    <property type="entry name" value="Carboxylester"/>
    <property type="match status" value="1"/>
</dbReference>
<keyword evidence="3 5" id="KW-0093">Biotin biosynthesis</keyword>
<dbReference type="NCBIfam" id="TIGR01738">
    <property type="entry name" value="bioH"/>
    <property type="match status" value="1"/>
</dbReference>
<dbReference type="UniPathway" id="UPA00078"/>
<dbReference type="InterPro" id="IPR050266">
    <property type="entry name" value="AB_hydrolase_sf"/>
</dbReference>
<dbReference type="InterPro" id="IPR000073">
    <property type="entry name" value="AB_hydrolase_1"/>
</dbReference>
<dbReference type="GO" id="GO:0090499">
    <property type="term" value="F:pimelyl-[acyl-carrier protein] methyl ester esterase activity"/>
    <property type="evidence" value="ECO:0007669"/>
    <property type="project" value="UniProtKB-EC"/>
</dbReference>
<dbReference type="KEGG" id="kak:Kalk_06140"/>
<comment type="subunit">
    <text evidence="5">Monomer.</text>
</comment>
<comment type="similarity">
    <text evidence="5">Belongs to the AB hydrolase superfamily. Carboxylesterase BioH family.</text>
</comment>
<evidence type="ECO:0000256" key="1">
    <source>
        <dbReference type="ARBA" id="ARBA00022487"/>
    </source>
</evidence>
<gene>
    <name evidence="5 7" type="primary">bioH</name>
    <name evidence="7" type="ORF">Kalk_06140</name>
</gene>
<evidence type="ECO:0000256" key="4">
    <source>
        <dbReference type="ARBA" id="ARBA00022801"/>
    </source>
</evidence>